<evidence type="ECO:0000313" key="2">
    <source>
        <dbReference type="EMBL" id="QJA81099.1"/>
    </source>
</evidence>
<dbReference type="EMBL" id="MT142447">
    <property type="protein sequence ID" value="QJA81099.1"/>
    <property type="molecule type" value="Genomic_DNA"/>
</dbReference>
<accession>A0A6H2A1Z7</accession>
<name>A0A6H2A1Z7_9ZZZZ</name>
<evidence type="ECO:0000313" key="3">
    <source>
        <dbReference type="EMBL" id="QJH96172.1"/>
    </source>
</evidence>
<dbReference type="EMBL" id="MT144641">
    <property type="protein sequence ID" value="QJH96172.1"/>
    <property type="molecule type" value="Genomic_DNA"/>
</dbReference>
<reference evidence="1" key="1">
    <citation type="submission" date="2020-03" db="EMBL/GenBank/DDBJ databases">
        <title>The deep terrestrial virosphere.</title>
        <authorList>
            <person name="Holmfeldt K."/>
            <person name="Nilsson E."/>
            <person name="Simone D."/>
            <person name="Lopez-Fernandez M."/>
            <person name="Wu X."/>
            <person name="de Brujin I."/>
            <person name="Lundin D."/>
            <person name="Andersson A."/>
            <person name="Bertilsson S."/>
            <person name="Dopson M."/>
        </authorList>
    </citation>
    <scope>NUCLEOTIDE SEQUENCE</scope>
    <source>
        <strain evidence="2">MM415A00587</strain>
        <strain evidence="1">TM448A03903</strain>
        <strain evidence="3">TM448B00641</strain>
    </source>
</reference>
<organism evidence="1">
    <name type="scientific">viral metagenome</name>
    <dbReference type="NCBI Taxonomy" id="1070528"/>
    <lineage>
        <taxon>unclassified sequences</taxon>
        <taxon>metagenomes</taxon>
        <taxon>organismal metagenomes</taxon>
    </lineage>
</organism>
<sequence length="115" mass="12922">MSDLAARGVATIGAGETARDVVVYELTPAQMRQVLMNLNWPGEDADKEALARYQIDQALFEECSITDLALFSRLPVTELEELPPSQLKKLLEKAKELNPDFFSALARLEKRQSER</sequence>
<evidence type="ECO:0000313" key="1">
    <source>
        <dbReference type="EMBL" id="QJA53759.1"/>
    </source>
</evidence>
<protein>
    <submittedName>
        <fullName evidence="1">Uncharacterized protein</fullName>
    </submittedName>
</protein>
<dbReference type="AlphaFoldDB" id="A0A6H2A1Z7"/>
<proteinExistence type="predicted"/>
<gene>
    <name evidence="2" type="ORF">MM415A00587_0017</name>
    <name evidence="1" type="ORF">TM448A03903_0009</name>
    <name evidence="3" type="ORF">TM448B00641_0039</name>
</gene>
<dbReference type="EMBL" id="MT144448">
    <property type="protein sequence ID" value="QJA53759.1"/>
    <property type="molecule type" value="Genomic_DNA"/>
</dbReference>